<dbReference type="Proteomes" id="UP000677918">
    <property type="component" value="Unassembled WGS sequence"/>
</dbReference>
<dbReference type="PANTHER" id="PTHR12969:SF7">
    <property type="entry name" value="INTRAFLAGELLAR TRANSPORT PROTEIN 52 HOMOLOG"/>
    <property type="match status" value="1"/>
</dbReference>
<dbReference type="Gene3D" id="2.60.120.260">
    <property type="entry name" value="Galactose-binding domain-like"/>
    <property type="match status" value="1"/>
</dbReference>
<sequence length="710" mass="75578">MYAFHSGVKQTGKLALAILLAIAMLATVVGIVPSHAEGPWDPAPVLHPTGIPNGKSVLFDNTHGQTAGAADWVIDGAFSDFAGALAAEGYFVAELRKETPITLSDLAQYDVFVIPEANVPYKTSEQAAMLNYVHNGGSIFFISDHYNADRNKNRWDASEIFNGYRRGAWHDPAQGMSLEERNSFAMQDVTSSDWLGENFGVRFRYNAIGDVTANHIVPPSQSFGITDGVSAVAMHAGSTLAILDPEKAKGIVYLPPTNAAWNFAVDQGVYEGGGIDEGPYAAIAKVGAGKAAFIGDSSPVEDITPKYVREETGAAKRTYDGFSEQDDAVLLVNIINWLAEQESYTKLADVPGLQLDSPTTLLPMEEPSASTEPQPEPWAAPAAGYKWWDNCTFKPGSYGYDPACHDTGGPVIGEETNDLFISEYIEGSSYNKALEIYNGTGATVDLSAYTIAQSNTATEIALSGQLAHGEVFVLAHASAAPAILSVADQTTGSIVYNGDDVVTLKKNGSSVDVVGVEGTVFGENQTLVRKESVTSGRTAYQANEWHVYPQNTYTYLGSHTVNPPASAIWTESFENGAKGAYADGNVSLDSGSWAFHNALIGNLATDRKNGSQAVRIRATGTLGMNFDVNGAGSVRLQVANFGNDSSAAWQLQKSTNGGASWTHVTSAAAATSTLTAHTITVNESSPVRFRIHVTGPSGQRLNVDDFEILN</sequence>
<dbReference type="Pfam" id="PF00932">
    <property type="entry name" value="LTD"/>
    <property type="match status" value="1"/>
</dbReference>
<dbReference type="RefSeq" id="WP_213413070.1">
    <property type="nucleotide sequence ID" value="NZ_BOVK01000043.1"/>
</dbReference>
<organism evidence="2 3">
    <name type="scientific">Xylanibacillus composti</name>
    <dbReference type="NCBI Taxonomy" id="1572762"/>
    <lineage>
        <taxon>Bacteria</taxon>
        <taxon>Bacillati</taxon>
        <taxon>Bacillota</taxon>
        <taxon>Bacilli</taxon>
        <taxon>Bacillales</taxon>
        <taxon>Paenibacillaceae</taxon>
        <taxon>Xylanibacillus</taxon>
    </lineage>
</organism>
<proteinExistence type="predicted"/>
<dbReference type="InterPro" id="IPR039975">
    <property type="entry name" value="IFT52"/>
</dbReference>
<dbReference type="AlphaFoldDB" id="A0A8J4H818"/>
<evidence type="ECO:0000259" key="1">
    <source>
        <dbReference type="PROSITE" id="PS51841"/>
    </source>
</evidence>
<name>A0A8J4H818_9BACL</name>
<gene>
    <name evidence="2" type="ORF">XYCOK13_31170</name>
</gene>
<dbReference type="PANTHER" id="PTHR12969">
    <property type="entry name" value="NGD5/OSM-6/IFT52"/>
    <property type="match status" value="1"/>
</dbReference>
<reference evidence="2" key="1">
    <citation type="submission" date="2021-04" db="EMBL/GenBank/DDBJ databases">
        <title>Draft genome sequence of Xylanibacillus composti strain K13.</title>
        <authorList>
            <person name="Uke A."/>
            <person name="Chhe C."/>
            <person name="Baramee S."/>
            <person name="Kosugi A."/>
        </authorList>
    </citation>
    <scope>NUCLEOTIDE SEQUENCE</scope>
    <source>
        <strain evidence="2">K13</strain>
    </source>
</reference>
<dbReference type="InterPro" id="IPR029062">
    <property type="entry name" value="Class_I_gatase-like"/>
</dbReference>
<accession>A0A8J4H818</accession>
<dbReference type="InterPro" id="IPR001322">
    <property type="entry name" value="Lamin_tail_dom"/>
</dbReference>
<protein>
    <recommendedName>
        <fullName evidence="1">LTD domain-containing protein</fullName>
    </recommendedName>
</protein>
<comment type="caution">
    <text evidence="2">The sequence shown here is derived from an EMBL/GenBank/DDBJ whole genome shotgun (WGS) entry which is preliminary data.</text>
</comment>
<evidence type="ECO:0000313" key="3">
    <source>
        <dbReference type="Proteomes" id="UP000677918"/>
    </source>
</evidence>
<dbReference type="SUPFAM" id="SSF52317">
    <property type="entry name" value="Class I glutamine amidotransferase-like"/>
    <property type="match status" value="1"/>
</dbReference>
<dbReference type="Gene3D" id="3.40.50.880">
    <property type="match status" value="1"/>
</dbReference>
<keyword evidence="3" id="KW-1185">Reference proteome</keyword>
<dbReference type="EMBL" id="BOVK01000043">
    <property type="protein sequence ID" value="GIQ70293.1"/>
    <property type="molecule type" value="Genomic_DNA"/>
</dbReference>
<dbReference type="PROSITE" id="PS51841">
    <property type="entry name" value="LTD"/>
    <property type="match status" value="1"/>
</dbReference>
<evidence type="ECO:0000313" key="2">
    <source>
        <dbReference type="EMBL" id="GIQ70293.1"/>
    </source>
</evidence>
<feature type="domain" description="LTD" evidence="1">
    <location>
        <begin position="407"/>
        <end position="521"/>
    </location>
</feature>